<dbReference type="EMBL" id="MN740506">
    <property type="protein sequence ID" value="QHU30405.1"/>
    <property type="molecule type" value="Genomic_DNA"/>
</dbReference>
<accession>A0A6C0LK83</accession>
<organism evidence="1">
    <name type="scientific">viral metagenome</name>
    <dbReference type="NCBI Taxonomy" id="1070528"/>
    <lineage>
        <taxon>unclassified sequences</taxon>
        <taxon>metagenomes</taxon>
        <taxon>organismal metagenomes</taxon>
    </lineage>
</organism>
<reference evidence="1" key="1">
    <citation type="journal article" date="2020" name="Nature">
        <title>Giant virus diversity and host interactions through global metagenomics.</title>
        <authorList>
            <person name="Schulz F."/>
            <person name="Roux S."/>
            <person name="Paez-Espino D."/>
            <person name="Jungbluth S."/>
            <person name="Walsh D.A."/>
            <person name="Denef V.J."/>
            <person name="McMahon K.D."/>
            <person name="Konstantinidis K.T."/>
            <person name="Eloe-Fadrosh E.A."/>
            <person name="Kyrpides N.C."/>
            <person name="Woyke T."/>
        </authorList>
    </citation>
    <scope>NUCLEOTIDE SEQUENCE</scope>
    <source>
        <strain evidence="1">GVMAG-M-3300027833-11</strain>
    </source>
</reference>
<evidence type="ECO:0000313" key="1">
    <source>
        <dbReference type="EMBL" id="QHU30405.1"/>
    </source>
</evidence>
<protein>
    <submittedName>
        <fullName evidence="1">Uncharacterized protein</fullName>
    </submittedName>
</protein>
<sequence>MKTFNDNTTQNYSTSQGKQYLRGYQAKKARFSNTLLGEGSPDAFNKEQDRRDVIEGFTGAFGESQVNIKNANDAKKAEATRIQFDRAMSNYAGAQKQLMDEVQTFVNNSTNEGPANKLKNQFIKTSKGQLGFVTDTNTFKYIPNSKVMNSLMSNNGCPAQLTESNLTPDAIVPGQGSVTNTDPNLFVGKPMRENQSCAPSAINLQVMGQTDPNFNKAEWLGCYKKISSKFDYNADLPISEDPEQCRIRSADQGSSAFYINNGKCYTSKSGITVEDIKNTGSLATKPLVSQVIFNTDSVGPNGAFGIMNNGQFALGNLPDGANTYGENVKNPQMWDGISSLEGCDSRKGGSITVTGATWGSNCDGQVKPWTMY</sequence>
<name>A0A6C0LK83_9ZZZZ</name>
<proteinExistence type="predicted"/>
<dbReference type="AlphaFoldDB" id="A0A6C0LK83"/>